<name>A0ACB9F1S0_CICIN</name>
<protein>
    <submittedName>
        <fullName evidence="1">Uncharacterized protein</fullName>
    </submittedName>
</protein>
<organism evidence="1 2">
    <name type="scientific">Cichorium intybus</name>
    <name type="common">Chicory</name>
    <dbReference type="NCBI Taxonomy" id="13427"/>
    <lineage>
        <taxon>Eukaryota</taxon>
        <taxon>Viridiplantae</taxon>
        <taxon>Streptophyta</taxon>
        <taxon>Embryophyta</taxon>
        <taxon>Tracheophyta</taxon>
        <taxon>Spermatophyta</taxon>
        <taxon>Magnoliopsida</taxon>
        <taxon>eudicotyledons</taxon>
        <taxon>Gunneridae</taxon>
        <taxon>Pentapetalae</taxon>
        <taxon>asterids</taxon>
        <taxon>campanulids</taxon>
        <taxon>Asterales</taxon>
        <taxon>Asteraceae</taxon>
        <taxon>Cichorioideae</taxon>
        <taxon>Cichorieae</taxon>
        <taxon>Cichoriinae</taxon>
        <taxon>Cichorium</taxon>
    </lineage>
</organism>
<dbReference type="Proteomes" id="UP001055811">
    <property type="component" value="Linkage Group LG03"/>
</dbReference>
<keyword evidence="2" id="KW-1185">Reference proteome</keyword>
<proteinExistence type="predicted"/>
<reference evidence="1 2" key="2">
    <citation type="journal article" date="2022" name="Mol. Ecol. Resour.">
        <title>The genomes of chicory, endive, great burdock and yacon provide insights into Asteraceae paleo-polyploidization history and plant inulin production.</title>
        <authorList>
            <person name="Fan W."/>
            <person name="Wang S."/>
            <person name="Wang H."/>
            <person name="Wang A."/>
            <person name="Jiang F."/>
            <person name="Liu H."/>
            <person name="Zhao H."/>
            <person name="Xu D."/>
            <person name="Zhang Y."/>
        </authorList>
    </citation>
    <scope>NUCLEOTIDE SEQUENCE [LARGE SCALE GENOMIC DNA]</scope>
    <source>
        <strain evidence="2">cv. Punajuju</strain>
        <tissue evidence="1">Leaves</tissue>
    </source>
</reference>
<reference evidence="2" key="1">
    <citation type="journal article" date="2022" name="Mol. Ecol. Resour.">
        <title>The genomes of chicory, endive, great burdock and yacon provide insights into Asteraceae palaeo-polyploidization history and plant inulin production.</title>
        <authorList>
            <person name="Fan W."/>
            <person name="Wang S."/>
            <person name="Wang H."/>
            <person name="Wang A."/>
            <person name="Jiang F."/>
            <person name="Liu H."/>
            <person name="Zhao H."/>
            <person name="Xu D."/>
            <person name="Zhang Y."/>
        </authorList>
    </citation>
    <scope>NUCLEOTIDE SEQUENCE [LARGE SCALE GENOMIC DNA]</scope>
    <source>
        <strain evidence="2">cv. Punajuju</strain>
    </source>
</reference>
<dbReference type="EMBL" id="CM042011">
    <property type="protein sequence ID" value="KAI3764916.1"/>
    <property type="molecule type" value="Genomic_DNA"/>
</dbReference>
<comment type="caution">
    <text evidence="1">The sequence shown here is derived from an EMBL/GenBank/DDBJ whole genome shotgun (WGS) entry which is preliminary data.</text>
</comment>
<gene>
    <name evidence="1" type="ORF">L2E82_14933</name>
</gene>
<accession>A0ACB9F1S0</accession>
<evidence type="ECO:0000313" key="1">
    <source>
        <dbReference type="EMBL" id="KAI3764916.1"/>
    </source>
</evidence>
<sequence length="75" mass="8448">MGTYLATIHKQAAAVWGVASTFNRLMCYAHPQVKLIDFSPVESIDLSSSLRILRSRRAKKEETLHFEGNTLQLSI</sequence>
<evidence type="ECO:0000313" key="2">
    <source>
        <dbReference type="Proteomes" id="UP001055811"/>
    </source>
</evidence>